<proteinExistence type="predicted"/>
<accession>A0A250KMI5</accession>
<evidence type="ECO:0000313" key="2">
    <source>
        <dbReference type="Proteomes" id="UP000266313"/>
    </source>
</evidence>
<dbReference type="AlphaFoldDB" id="A0A250KMI5"/>
<sequence length="259" mass="28808">MALLHLGEWGELRKLLAEGLRAAEQNASPFVQTLLQLLAAWLHLEALDFQGGLALCERAQPRLGDPHAVIFRPILLGRAHLGLGQYDEAARCFAEITSAMEAGVLIHRRFGMMFLHGVGEYWLAQEETARARTEADKLFELAGPPGERAYLALGHRLLTEIAMAEHAWEEALAHLSRALAIVDAEDAELPLAAWRVYALAGDVNQRLDCHEEARRYWAQSAAIIHQLADSLGEDDEEALTLRAALLNAEPMKRRLRYAP</sequence>
<protein>
    <submittedName>
        <fullName evidence="1">Adenylate cyclase / guanylate cyclase</fullName>
    </submittedName>
</protein>
<gene>
    <name evidence="1" type="ORF">sS8_0801</name>
</gene>
<reference evidence="1 2" key="1">
    <citation type="submission" date="2016-12" db="EMBL/GenBank/DDBJ databases">
        <title>Genome sequencing of Methylocaldum marinum.</title>
        <authorList>
            <person name="Takeuchi M."/>
            <person name="Kamagata Y."/>
            <person name="Hiraoka S."/>
            <person name="Oshima K."/>
            <person name="Hattori M."/>
            <person name="Iwasaki W."/>
        </authorList>
    </citation>
    <scope>NUCLEOTIDE SEQUENCE [LARGE SCALE GENOMIC DNA]</scope>
    <source>
        <strain evidence="1 2">S8</strain>
    </source>
</reference>
<dbReference type="InterPro" id="IPR011990">
    <property type="entry name" value="TPR-like_helical_dom_sf"/>
</dbReference>
<evidence type="ECO:0000313" key="1">
    <source>
        <dbReference type="EMBL" id="BBA32766.1"/>
    </source>
</evidence>
<organism evidence="1 2">
    <name type="scientific">Methylocaldum marinum</name>
    <dbReference type="NCBI Taxonomy" id="1432792"/>
    <lineage>
        <taxon>Bacteria</taxon>
        <taxon>Pseudomonadati</taxon>
        <taxon>Pseudomonadota</taxon>
        <taxon>Gammaproteobacteria</taxon>
        <taxon>Methylococcales</taxon>
        <taxon>Methylococcaceae</taxon>
        <taxon>Methylocaldum</taxon>
    </lineage>
</organism>
<keyword evidence="2" id="KW-1185">Reference proteome</keyword>
<dbReference type="EMBL" id="AP017928">
    <property type="protein sequence ID" value="BBA32766.1"/>
    <property type="molecule type" value="Genomic_DNA"/>
</dbReference>
<name>A0A250KMI5_9GAMM</name>
<dbReference type="SUPFAM" id="SSF48452">
    <property type="entry name" value="TPR-like"/>
    <property type="match status" value="1"/>
</dbReference>
<dbReference type="KEGG" id="mmai:sS8_0801"/>
<dbReference type="Proteomes" id="UP000266313">
    <property type="component" value="Chromosome"/>
</dbReference>
<dbReference type="Gene3D" id="1.25.40.10">
    <property type="entry name" value="Tetratricopeptide repeat domain"/>
    <property type="match status" value="1"/>
</dbReference>